<dbReference type="EMBL" id="LR824555">
    <property type="protein sequence ID" value="CAH1641859.1"/>
    <property type="molecule type" value="Genomic_DNA"/>
</dbReference>
<dbReference type="AlphaFoldDB" id="A0A9P0I806"/>
<feature type="compositionally biased region" description="Basic and acidic residues" evidence="1">
    <location>
        <begin position="207"/>
        <end position="216"/>
    </location>
</feature>
<evidence type="ECO:0000256" key="1">
    <source>
        <dbReference type="SAM" id="MobiDB-lite"/>
    </source>
</evidence>
<dbReference type="Gene3D" id="3.30.70.1820">
    <property type="entry name" value="L1 transposable element, RRM domain"/>
    <property type="match status" value="1"/>
</dbReference>
<gene>
    <name evidence="2" type="ORF">SPLIT_LOCUS7215</name>
</gene>
<keyword evidence="3" id="KW-1185">Reference proteome</keyword>
<evidence type="ECO:0000313" key="3">
    <source>
        <dbReference type="Proteomes" id="UP001153321"/>
    </source>
</evidence>
<accession>A0A9P0I806</accession>
<feature type="compositionally biased region" description="Low complexity" evidence="1">
    <location>
        <begin position="220"/>
        <end position="235"/>
    </location>
</feature>
<feature type="region of interest" description="Disordered" evidence="1">
    <location>
        <begin position="207"/>
        <end position="258"/>
    </location>
</feature>
<name>A0A9P0I806_SPOLI</name>
<organism evidence="2 3">
    <name type="scientific">Spodoptera littoralis</name>
    <name type="common">Egyptian cotton leafworm</name>
    <dbReference type="NCBI Taxonomy" id="7109"/>
    <lineage>
        <taxon>Eukaryota</taxon>
        <taxon>Metazoa</taxon>
        <taxon>Ecdysozoa</taxon>
        <taxon>Arthropoda</taxon>
        <taxon>Hexapoda</taxon>
        <taxon>Insecta</taxon>
        <taxon>Pterygota</taxon>
        <taxon>Neoptera</taxon>
        <taxon>Endopterygota</taxon>
        <taxon>Lepidoptera</taxon>
        <taxon>Glossata</taxon>
        <taxon>Ditrysia</taxon>
        <taxon>Noctuoidea</taxon>
        <taxon>Noctuidae</taxon>
        <taxon>Amphipyrinae</taxon>
        <taxon>Spodoptera</taxon>
    </lineage>
</organism>
<evidence type="ECO:0000313" key="2">
    <source>
        <dbReference type="EMBL" id="CAH1641859.1"/>
    </source>
</evidence>
<dbReference type="Proteomes" id="UP001153321">
    <property type="component" value="Chromosome 24"/>
</dbReference>
<sequence length="258" mass="28688">MEVKALQLSVTDMSACLLQRMASFEEELKKSPELGGNPSNGLSARFSAFRSFAIQAIYSLQQQVNILIQSSDTTEMRRRRKILLVHGVADSEAKEEDTAKVLVKVVREHLSIDLQPSDIKRCHRMGRTTRKARPILVKLHSVVLRDNIWHDKTKLKGTGITISEFLTKTRHSVFMSARDRFGVSQCWTRRGTVFVLDSRGIRHRVSTVDDLDKIEPQPDGSGVQQQTSGQSGQSGARPADTAAAKVVAPKGKRAAARK</sequence>
<reference evidence="2" key="1">
    <citation type="submission" date="2022-02" db="EMBL/GenBank/DDBJ databases">
        <authorList>
            <person name="King R."/>
        </authorList>
    </citation>
    <scope>NUCLEOTIDE SEQUENCE</scope>
</reference>
<proteinExistence type="predicted"/>
<protein>
    <submittedName>
        <fullName evidence="2">Uncharacterized protein</fullName>
    </submittedName>
</protein>